<evidence type="ECO:0000313" key="5">
    <source>
        <dbReference type="Proteomes" id="UP000236268"/>
    </source>
</evidence>
<dbReference type="GO" id="GO:0032259">
    <property type="term" value="P:methylation"/>
    <property type="evidence" value="ECO:0007669"/>
    <property type="project" value="UniProtKB-KW"/>
</dbReference>
<dbReference type="PANTHER" id="PTHR43464:SF19">
    <property type="entry name" value="UBIQUINONE BIOSYNTHESIS O-METHYLTRANSFERASE, MITOCHONDRIAL"/>
    <property type="match status" value="1"/>
</dbReference>
<evidence type="ECO:0000256" key="3">
    <source>
        <dbReference type="ARBA" id="ARBA00022691"/>
    </source>
</evidence>
<evidence type="ECO:0000256" key="2">
    <source>
        <dbReference type="ARBA" id="ARBA00022679"/>
    </source>
</evidence>
<dbReference type="GO" id="GO:0008168">
    <property type="term" value="F:methyltransferase activity"/>
    <property type="evidence" value="ECO:0007669"/>
    <property type="project" value="UniProtKB-KW"/>
</dbReference>
<comment type="caution">
    <text evidence="4">The sequence shown here is derived from an EMBL/GenBank/DDBJ whole genome shotgun (WGS) entry which is preliminary data.</text>
</comment>
<geneLocation type="plasmid" evidence="4">
    <name>p16unnamed</name>
</geneLocation>
<keyword evidence="1 4" id="KW-0489">Methyltransferase</keyword>
<evidence type="ECO:0000256" key="1">
    <source>
        <dbReference type="ARBA" id="ARBA00022603"/>
    </source>
</evidence>
<dbReference type="RefSeq" id="WP_103040891.1">
    <property type="nucleotide sequence ID" value="NZ_POWG01000028.1"/>
</dbReference>
<dbReference type="AlphaFoldDB" id="A0A2K1FVN6"/>
<name>A0A2K1FVN6_9PROT</name>
<sequence>MHIDWDIDNTVEAPCPACADTAPKPVRLQVRSAIPPCPELPLALCDHCGTSFFPTLKEPEYETAHATKEALAFYLEQGAGIDVMAEPLAAIDSSKVQRYLEIGCGFGFSLDFARSVFGWSVQGIDPGFAANFGREMLDLPIASTYLRTPADAGPEPFDLVLCSEVVEHVFEPLGFLEILRGVLAPGGTLLLTTPNAGAIAPDTPAGILVPLLSPGYHVTLYSRAGFEALLRRAGFTAVQVTEHGPTLRAAVSMTEGTADLSRRLDRGRYIDYLRERARTIAPDTPLGLGLRYRRLKELTHAGRFAEAEEAARQVVEACRARFGFDLDKPDELLAWTDWPADLAAFHARAPFSLCGILYCLGMLAWLHHGNRDLARTCFQAAAMAGEHARAVLQKIGADDGETDDLTWRARVYVVQILASIDAVAAVDALEALELKPSPVMKERIPSHFLKSIAIHIRYNIFTNLVNSGNYPVADKLSWRMEQEIPLLSLAQTATVSFLLGILSLNYRRSAKAAVGWFSKAYEASKELLCTDPQQAGMLMWPALYSQALALVQLGCNREAESVLRILFIPSTVPRVPEELLEQAETLARNHRLVVKEEK</sequence>
<reference evidence="4 5" key="1">
    <citation type="submission" date="2018-01" db="EMBL/GenBank/DDBJ databases">
        <title>Whole genome sequence of Azospirillum brasilense REC3 isolated from strawberry roots.</title>
        <authorList>
            <person name="Fontana C.A."/>
            <person name="Salazar S.M."/>
            <person name="Bassi D."/>
            <person name="Puglisi E."/>
            <person name="Lovaisa N.C."/>
            <person name="Toffoli L.M."/>
            <person name="Pedraza R."/>
            <person name="Cocconcelli P.S."/>
        </authorList>
    </citation>
    <scope>NUCLEOTIDE SEQUENCE [LARGE SCALE GENOMIC DNA]</scope>
    <source>
        <strain evidence="4 5">REC3</strain>
        <plasmid evidence="4">p16unnamed</plasmid>
    </source>
</reference>
<gene>
    <name evidence="4" type="ORF">C1S70_22795</name>
</gene>
<organism evidence="4 5">
    <name type="scientific">Azospirillum argentinense</name>
    <dbReference type="NCBI Taxonomy" id="2970906"/>
    <lineage>
        <taxon>Bacteria</taxon>
        <taxon>Pseudomonadati</taxon>
        <taxon>Pseudomonadota</taxon>
        <taxon>Alphaproteobacteria</taxon>
        <taxon>Rhodospirillales</taxon>
        <taxon>Azospirillaceae</taxon>
        <taxon>Azospirillum</taxon>
    </lineage>
</organism>
<accession>A0A2K1FVN6</accession>
<evidence type="ECO:0000313" key="4">
    <source>
        <dbReference type="EMBL" id="PNQ96602.1"/>
    </source>
</evidence>
<dbReference type="SUPFAM" id="SSF53335">
    <property type="entry name" value="S-adenosyl-L-methionine-dependent methyltransferases"/>
    <property type="match status" value="1"/>
</dbReference>
<dbReference type="CDD" id="cd02440">
    <property type="entry name" value="AdoMet_MTases"/>
    <property type="match status" value="1"/>
</dbReference>
<proteinExistence type="predicted"/>
<dbReference type="InterPro" id="IPR029063">
    <property type="entry name" value="SAM-dependent_MTases_sf"/>
</dbReference>
<dbReference type="Pfam" id="PF13489">
    <property type="entry name" value="Methyltransf_23"/>
    <property type="match status" value="1"/>
</dbReference>
<keyword evidence="4" id="KW-0614">Plasmid</keyword>
<dbReference type="Proteomes" id="UP000236268">
    <property type="component" value="Unassembled WGS sequence"/>
</dbReference>
<dbReference type="PANTHER" id="PTHR43464">
    <property type="entry name" value="METHYLTRANSFERASE"/>
    <property type="match status" value="1"/>
</dbReference>
<keyword evidence="2 4" id="KW-0808">Transferase</keyword>
<dbReference type="Gene3D" id="3.40.50.150">
    <property type="entry name" value="Vaccinia Virus protein VP39"/>
    <property type="match status" value="1"/>
</dbReference>
<keyword evidence="3" id="KW-0949">S-adenosyl-L-methionine</keyword>
<protein>
    <submittedName>
        <fullName evidence="4">Class I SAM-dependent methyltransferase</fullName>
    </submittedName>
</protein>
<dbReference type="EMBL" id="POWG01000028">
    <property type="protein sequence ID" value="PNQ96602.1"/>
    <property type="molecule type" value="Genomic_DNA"/>
</dbReference>